<sequence length="217" mass="24995">MLEEDLYRQLRIKRETAMYYKKYVSYLMVSLVLTTIGAYIGNYIMPLLTEMEFYFGCGAILLVLTFVSAFSFGIVKKYAFYIYAFGQGITITPILSLFTTVSVYKCLIATALIVSSFCIIGLKLKDLSFLENILLTLIIILSGLTVLDMFVHLPYVEYFALGAFYLHVMYDINSFKLNINKRLDFIDDEFVLDSVMHIYLHILILFKYLLSTSSDDD</sequence>
<evidence type="ECO:0000256" key="2">
    <source>
        <dbReference type="ARBA" id="ARBA00022692"/>
    </source>
</evidence>
<feature type="transmembrane region" description="Helical" evidence="5">
    <location>
        <begin position="78"/>
        <end position="96"/>
    </location>
</feature>
<dbReference type="Proteomes" id="UP000265930">
    <property type="component" value="Unassembled WGS sequence"/>
</dbReference>
<feature type="transmembrane region" description="Helical" evidence="5">
    <location>
        <begin position="53"/>
        <end position="71"/>
    </location>
</feature>
<keyword evidence="2 5" id="KW-0812">Transmembrane</keyword>
<dbReference type="EMBL" id="QXDJ01000004">
    <property type="protein sequence ID" value="RII33744.1"/>
    <property type="molecule type" value="Genomic_DNA"/>
</dbReference>
<dbReference type="RefSeq" id="WP_079440678.1">
    <property type="nucleotide sequence ID" value="NZ_JBLZIA010000027.1"/>
</dbReference>
<feature type="transmembrane region" description="Helical" evidence="5">
    <location>
        <begin position="153"/>
        <end position="170"/>
    </location>
</feature>
<dbReference type="Proteomes" id="UP000191056">
    <property type="component" value="Unassembled WGS sequence"/>
</dbReference>
<name>A0A1V4IKX3_9CLOT</name>
<gene>
    <name evidence="6" type="ORF">CLCHR_30600</name>
    <name evidence="7" type="ORF">D2A34_18690</name>
</gene>
<feature type="transmembrane region" description="Helical" evidence="5">
    <location>
        <begin position="190"/>
        <end position="210"/>
    </location>
</feature>
<reference evidence="7 9" key="2">
    <citation type="submission" date="2018-08" db="EMBL/GenBank/DDBJ databases">
        <title>Genome of Clostridium chromiireducens C1, DSM12136.</title>
        <authorList>
            <person name="Xing M."/>
            <person name="Wei Y."/>
            <person name="Ang E.L."/>
            <person name="Zhao H."/>
            <person name="Zhang Y."/>
        </authorList>
    </citation>
    <scope>NUCLEOTIDE SEQUENCE [LARGE SCALE GENOMIC DNA]</scope>
    <source>
        <strain evidence="7 9">C1</strain>
    </source>
</reference>
<evidence type="ECO:0000256" key="3">
    <source>
        <dbReference type="ARBA" id="ARBA00022989"/>
    </source>
</evidence>
<protein>
    <submittedName>
        <fullName evidence="6">Inhibitor of apoptosis-promoting Bax1</fullName>
    </submittedName>
</protein>
<evidence type="ECO:0000313" key="8">
    <source>
        <dbReference type="Proteomes" id="UP000191056"/>
    </source>
</evidence>
<dbReference type="STRING" id="225345.CLCHR_30600"/>
<comment type="caution">
    <text evidence="6">The sequence shown here is derived from an EMBL/GenBank/DDBJ whole genome shotgun (WGS) entry which is preliminary data.</text>
</comment>
<keyword evidence="4 5" id="KW-0472">Membrane</keyword>
<evidence type="ECO:0000256" key="1">
    <source>
        <dbReference type="ARBA" id="ARBA00004141"/>
    </source>
</evidence>
<evidence type="ECO:0000313" key="7">
    <source>
        <dbReference type="EMBL" id="RII33744.1"/>
    </source>
</evidence>
<dbReference type="Pfam" id="PF01027">
    <property type="entry name" value="Bax1-I"/>
    <property type="match status" value="1"/>
</dbReference>
<comment type="subcellular location">
    <subcellularLocation>
        <location evidence="1">Membrane</location>
        <topology evidence="1">Multi-pass membrane protein</topology>
    </subcellularLocation>
</comment>
<feature type="transmembrane region" description="Helical" evidence="5">
    <location>
        <begin position="102"/>
        <end position="122"/>
    </location>
</feature>
<keyword evidence="3 5" id="KW-1133">Transmembrane helix</keyword>
<evidence type="ECO:0000313" key="6">
    <source>
        <dbReference type="EMBL" id="OPJ60127.1"/>
    </source>
</evidence>
<feature type="transmembrane region" description="Helical" evidence="5">
    <location>
        <begin position="129"/>
        <end position="147"/>
    </location>
</feature>
<dbReference type="GO" id="GO:0016020">
    <property type="term" value="C:membrane"/>
    <property type="evidence" value="ECO:0007669"/>
    <property type="project" value="UniProtKB-SubCell"/>
</dbReference>
<feature type="transmembrane region" description="Helical" evidence="5">
    <location>
        <begin position="23"/>
        <end position="41"/>
    </location>
</feature>
<proteinExistence type="predicted"/>
<dbReference type="InterPro" id="IPR006214">
    <property type="entry name" value="Bax_inhibitor_1-related"/>
</dbReference>
<evidence type="ECO:0000256" key="5">
    <source>
        <dbReference type="SAM" id="Phobius"/>
    </source>
</evidence>
<evidence type="ECO:0000256" key="4">
    <source>
        <dbReference type="ARBA" id="ARBA00023136"/>
    </source>
</evidence>
<dbReference type="AlphaFoldDB" id="A0A1V4IKX3"/>
<reference evidence="6 8" key="1">
    <citation type="submission" date="2017-03" db="EMBL/GenBank/DDBJ databases">
        <title>Genome sequence of Clostridium chromiireducens DSM 23318.</title>
        <authorList>
            <person name="Poehlein A."/>
            <person name="Daniel R."/>
        </authorList>
    </citation>
    <scope>NUCLEOTIDE SEQUENCE [LARGE SCALE GENOMIC DNA]</scope>
    <source>
        <strain evidence="6 8">DSM 23318</strain>
    </source>
</reference>
<keyword evidence="8" id="KW-1185">Reference proteome</keyword>
<dbReference type="EMBL" id="MZGT01000042">
    <property type="protein sequence ID" value="OPJ60127.1"/>
    <property type="molecule type" value="Genomic_DNA"/>
</dbReference>
<accession>A0A1V4IKX3</accession>
<evidence type="ECO:0000313" key="9">
    <source>
        <dbReference type="Proteomes" id="UP000265930"/>
    </source>
</evidence>
<organism evidence="6 8">
    <name type="scientific">Clostridium chromiireducens</name>
    <dbReference type="NCBI Taxonomy" id="225345"/>
    <lineage>
        <taxon>Bacteria</taxon>
        <taxon>Bacillati</taxon>
        <taxon>Bacillota</taxon>
        <taxon>Clostridia</taxon>
        <taxon>Eubacteriales</taxon>
        <taxon>Clostridiaceae</taxon>
        <taxon>Clostridium</taxon>
    </lineage>
</organism>